<accession>A0ABN4MFW2</accession>
<sequence length="134" mass="14205">MIARNYLNCRIASALTLTALLAACGSSVPLADTKPEPTLPNLLKLEPTPSAALLTGNFFCELGNRVDLASAAGDGSVKLTWKGRSYPMTTVSTTTGAVRLEDKASGLVWIQIPAKSMLLNSKLGQQLANECKLR</sequence>
<feature type="chain" id="PRO_5045119712" evidence="1">
    <location>
        <begin position="32"/>
        <end position="134"/>
    </location>
</feature>
<name>A0ABN4MFW2_9BURK</name>
<organism evidence="2 3">
    <name type="scientific">Collimonas pratensis</name>
    <dbReference type="NCBI Taxonomy" id="279113"/>
    <lineage>
        <taxon>Bacteria</taxon>
        <taxon>Pseudomonadati</taxon>
        <taxon>Pseudomonadota</taxon>
        <taxon>Betaproteobacteria</taxon>
        <taxon>Burkholderiales</taxon>
        <taxon>Oxalobacteraceae</taxon>
        <taxon>Collimonas</taxon>
    </lineage>
</organism>
<reference evidence="2 3" key="1">
    <citation type="submission" date="2015-11" db="EMBL/GenBank/DDBJ databases">
        <title>Exploring the genomic traits of fungus-feeding bacterial genus Collimonas.</title>
        <authorList>
            <person name="Song C."/>
            <person name="Schmidt R."/>
            <person name="de Jager V."/>
            <person name="Krzyzanowska D."/>
            <person name="Jongedijk E."/>
            <person name="Cankar K."/>
            <person name="Beekwilder J."/>
            <person name="van Veen A."/>
            <person name="de Boer W."/>
            <person name="van Veen J.A."/>
            <person name="Garbeva P."/>
        </authorList>
    </citation>
    <scope>NUCLEOTIDE SEQUENCE [LARGE SCALE GENOMIC DNA]</scope>
    <source>
        <strain evidence="2 3">Ter291</strain>
    </source>
</reference>
<proteinExistence type="predicted"/>
<gene>
    <name evidence="2" type="ORF">CPter291_4298</name>
</gene>
<dbReference type="PROSITE" id="PS51257">
    <property type="entry name" value="PROKAR_LIPOPROTEIN"/>
    <property type="match status" value="1"/>
</dbReference>
<keyword evidence="3" id="KW-1185">Reference proteome</keyword>
<evidence type="ECO:0000313" key="3">
    <source>
        <dbReference type="Proteomes" id="UP000074914"/>
    </source>
</evidence>
<evidence type="ECO:0000313" key="2">
    <source>
        <dbReference type="EMBL" id="AMP16525.1"/>
    </source>
</evidence>
<protein>
    <submittedName>
        <fullName evidence="2">Signal peptide protein</fullName>
    </submittedName>
</protein>
<feature type="signal peptide" evidence="1">
    <location>
        <begin position="1"/>
        <end position="31"/>
    </location>
</feature>
<evidence type="ECO:0000256" key="1">
    <source>
        <dbReference type="SAM" id="SignalP"/>
    </source>
</evidence>
<dbReference type="RefSeq" id="WP_061946456.1">
    <property type="nucleotide sequence ID" value="NZ_CP013234.1"/>
</dbReference>
<dbReference type="EMBL" id="CP013236">
    <property type="protein sequence ID" value="AMP16525.1"/>
    <property type="molecule type" value="Genomic_DNA"/>
</dbReference>
<keyword evidence="1" id="KW-0732">Signal</keyword>
<dbReference type="Proteomes" id="UP000074914">
    <property type="component" value="Chromosome"/>
</dbReference>